<dbReference type="EMBL" id="MCOL01000001">
    <property type="protein sequence ID" value="ODO62721.1"/>
    <property type="molecule type" value="Genomic_DNA"/>
</dbReference>
<dbReference type="AlphaFoldDB" id="A0A1B3QCR0"/>
<reference evidence="1 2" key="1">
    <citation type="submission" date="2016-08" db="EMBL/GenBank/DDBJ databases">
        <title>Genome sequencing of Lactobacillus plantarum JSA22, isolated from fermented soybean paste.</title>
        <authorList>
            <person name="Choi H.S."/>
        </authorList>
    </citation>
    <scope>NUCLEOTIDE SEQUENCE [LARGE SCALE GENOMIC DNA]</scope>
    <source>
        <strain evidence="1 2">JSA22</strain>
    </source>
</reference>
<organism evidence="1 2">
    <name type="scientific">Lactiplantibacillus plantarum</name>
    <name type="common">Lactobacillus plantarum</name>
    <dbReference type="NCBI Taxonomy" id="1590"/>
    <lineage>
        <taxon>Bacteria</taxon>
        <taxon>Bacillati</taxon>
        <taxon>Bacillota</taxon>
        <taxon>Bacilli</taxon>
        <taxon>Lactobacillales</taxon>
        <taxon>Lactobacillaceae</taxon>
        <taxon>Lactiplantibacillus</taxon>
    </lineage>
</organism>
<sequence length="468" mass="50215">MERSINKATIYHSLVLSLIIIQLLSLIVPVNLTLLNAVLAIGVSILGIQSLSRSFQVATLIFFIAGLGLLSTTGLSINGLAMAITSMADIVVLLVVMQLFLIPVTIGNYQATVEAFMQKHIRGPKQTFTFVMIVTHLLSSILSMGTVAIVLSILGDSIKRQVKDATRFSATAVTRGFTLGTLWAPGAATIFLISTVTKVGWTQLFIPCLILGLLGLLLAYLMEHNQPYMRIQPVTTNTKQQTRFTEHASLVSLVAAVIALLILSFVLMESKVVSSMNAVTLSGLLIVLIWVTALGLKPTTGQTAFKFALKKASLDYWQHGIASGAALAPFFVGIGTFTYGFQHSTISSELTHALAPSFAHLGWLLVVLIPIIVVLVSLIGIHPLASVALIGKIIMTMHIALSPLLIALSLNIGSVVAYMLSPFAGIVMIVATLLHVSSATVSVRWNWQFCLIFLVLSLGVATLLSLIF</sequence>
<accession>A0A1B3QCR0</accession>
<evidence type="ECO:0000313" key="2">
    <source>
        <dbReference type="Proteomes" id="UP000094892"/>
    </source>
</evidence>
<dbReference type="RefSeq" id="WP_027821756.1">
    <property type="nucleotide sequence ID" value="NZ_AP028145.1"/>
</dbReference>
<evidence type="ECO:0000313" key="1">
    <source>
        <dbReference type="EMBL" id="ODO62721.1"/>
    </source>
</evidence>
<dbReference type="PATRIC" id="fig|1590.181.peg.2861"/>
<dbReference type="Proteomes" id="UP000094892">
    <property type="component" value="Unassembled WGS sequence"/>
</dbReference>
<gene>
    <name evidence="1" type="ORF">LPJSA22_02739</name>
</gene>
<protein>
    <submittedName>
        <fullName evidence="1">Uncharacterized protein</fullName>
    </submittedName>
</protein>
<proteinExistence type="predicted"/>
<comment type="caution">
    <text evidence="1">The sequence shown here is derived from an EMBL/GenBank/DDBJ whole genome shotgun (WGS) entry which is preliminary data.</text>
</comment>
<name>A0A1B3QCR0_LACPN</name>